<dbReference type="RefSeq" id="XP_013396046.1">
    <property type="nucleotide sequence ID" value="XM_013540592.2"/>
</dbReference>
<feature type="chain" id="PRO_5014545816" description="Protein HTATIP2" evidence="6">
    <location>
        <begin position="17"/>
        <end position="276"/>
    </location>
</feature>
<dbReference type="Proteomes" id="UP000085678">
    <property type="component" value="Unplaced"/>
</dbReference>
<dbReference type="OrthoDB" id="430436at2759"/>
<dbReference type="SUPFAM" id="SSF51735">
    <property type="entry name" value="NAD(P)-binding Rossmann-fold domains"/>
    <property type="match status" value="1"/>
</dbReference>
<evidence type="ECO:0000313" key="9">
    <source>
        <dbReference type="RefSeq" id="XP_013396045.1"/>
    </source>
</evidence>
<dbReference type="STRING" id="7574.A0A1S3ICR0"/>
<evidence type="ECO:0000256" key="6">
    <source>
        <dbReference type="SAM" id="SignalP"/>
    </source>
</evidence>
<evidence type="ECO:0000313" key="10">
    <source>
        <dbReference type="RefSeq" id="XP_013396046.1"/>
    </source>
</evidence>
<keyword evidence="2" id="KW-0007">Acetylation</keyword>
<dbReference type="PANTHER" id="PTHR14097:SF7">
    <property type="entry name" value="OXIDOREDUCTASE HTATIP2"/>
    <property type="match status" value="1"/>
</dbReference>
<dbReference type="GO" id="GO:0005737">
    <property type="term" value="C:cytoplasm"/>
    <property type="evidence" value="ECO:0007669"/>
    <property type="project" value="TreeGrafter"/>
</dbReference>
<evidence type="ECO:0000313" key="8">
    <source>
        <dbReference type="Proteomes" id="UP000085678"/>
    </source>
</evidence>
<name>A0A1S3ICR0_LINAN</name>
<gene>
    <name evidence="9 10" type="primary">LOC106163094</name>
</gene>
<evidence type="ECO:0000256" key="3">
    <source>
        <dbReference type="ARBA" id="ARBA00023157"/>
    </source>
</evidence>
<evidence type="ECO:0000256" key="4">
    <source>
        <dbReference type="ARBA" id="ARBA00093483"/>
    </source>
</evidence>
<dbReference type="KEGG" id="lak:106163094"/>
<dbReference type="FunFam" id="3.40.50.720:FF:000271">
    <property type="entry name" value="oxidoreductase HTATIP2 isoform X1"/>
    <property type="match status" value="1"/>
</dbReference>
<feature type="signal peptide" evidence="6">
    <location>
        <begin position="1"/>
        <end position="16"/>
    </location>
</feature>
<organism evidence="8 9">
    <name type="scientific">Lingula anatina</name>
    <name type="common">Brachiopod</name>
    <name type="synonym">Lingula unguis</name>
    <dbReference type="NCBI Taxonomy" id="7574"/>
    <lineage>
        <taxon>Eukaryota</taxon>
        <taxon>Metazoa</taxon>
        <taxon>Spiralia</taxon>
        <taxon>Lophotrochozoa</taxon>
        <taxon>Brachiopoda</taxon>
        <taxon>Linguliformea</taxon>
        <taxon>Lingulata</taxon>
        <taxon>Lingulida</taxon>
        <taxon>Linguloidea</taxon>
        <taxon>Lingulidae</taxon>
        <taxon>Lingula</taxon>
    </lineage>
</organism>
<dbReference type="GO" id="GO:0003824">
    <property type="term" value="F:catalytic activity"/>
    <property type="evidence" value="ECO:0007669"/>
    <property type="project" value="UniProtKB-ARBA"/>
</dbReference>
<dbReference type="GeneID" id="106163094"/>
<dbReference type="CDD" id="cd05250">
    <property type="entry name" value="CC3_like_SDR_a"/>
    <property type="match status" value="1"/>
</dbReference>
<dbReference type="GO" id="GO:0051170">
    <property type="term" value="P:import into nucleus"/>
    <property type="evidence" value="ECO:0007669"/>
    <property type="project" value="TreeGrafter"/>
</dbReference>
<dbReference type="RefSeq" id="XP_013396045.1">
    <property type="nucleotide sequence ID" value="XM_013540591.2"/>
</dbReference>
<keyword evidence="8" id="KW-1185">Reference proteome</keyword>
<keyword evidence="3" id="KW-1015">Disulfide bond</keyword>
<evidence type="ECO:0000256" key="5">
    <source>
        <dbReference type="ARBA" id="ARBA00093604"/>
    </source>
</evidence>
<proteinExistence type="predicted"/>
<keyword evidence="1" id="KW-0521">NADP</keyword>
<dbReference type="AlphaFoldDB" id="A0A1S3ICR0"/>
<sequence>MTCGIWIAVCFPIAFAIILQYLYNKEDQTSLSLVARMAEGSESNPDSRIEEYKKMNKSAFILGYTGEVGKVLLEEVLKGGTFSRVVAIGRRKVEYKDEIYKNLEQEIVDFDKLEDHAKVFEGIDVGFCCLGTTRGKAGVEGFKRVDYDYVVNSGKMAKAGGCKHFHLVSSQGADKNSFFLYPKTKGLAEEALTNMSFDRLSIYRPGVLMCNRQESRPGEAIFRALVTPIHKAFPGAMSTSTLTAAKAMINCTVLPKDKSVEIFENKAIHRLAGERK</sequence>
<protein>
    <recommendedName>
        <fullName evidence="5">Protein HTATIP2</fullName>
    </recommendedName>
</protein>
<comment type="subunit">
    <text evidence="4">Monomer. Forms homodimers during oxidative stress. Interacts (via N-terminus) with elongation factor EEF1A1 (via middle-region); the interaction is direct and competes with EEF1A1 binding to guanyl-nucleotide exchange factor EEF1B2, thereby inhibiting GDP for GTP exchange and reactivation of EEF1A1. Interacts with nuclear transport receptors XPO4, IPO5/RANBP5, IPO7, IPO9 and KPNB1 as well as GCN1L1/GCN1 and LRPPRC probably through their HEAT repeats. Binds NCOA5/CIA.</text>
</comment>
<keyword evidence="6" id="KW-0732">Signal</keyword>
<dbReference type="InterPro" id="IPR036291">
    <property type="entry name" value="NAD(P)-bd_dom_sf"/>
</dbReference>
<evidence type="ECO:0000256" key="2">
    <source>
        <dbReference type="ARBA" id="ARBA00022990"/>
    </source>
</evidence>
<accession>A0A1S3ICR0</accession>
<evidence type="ECO:0000259" key="7">
    <source>
        <dbReference type="Pfam" id="PF13460"/>
    </source>
</evidence>
<dbReference type="OMA" id="DWPQLTI"/>
<dbReference type="InterPro" id="IPR016040">
    <property type="entry name" value="NAD(P)-bd_dom"/>
</dbReference>
<dbReference type="PANTHER" id="PTHR14097">
    <property type="entry name" value="OXIDOREDUCTASE HTATIP2"/>
    <property type="match status" value="1"/>
</dbReference>
<dbReference type="Pfam" id="PF13460">
    <property type="entry name" value="NAD_binding_10"/>
    <property type="match status" value="1"/>
</dbReference>
<feature type="domain" description="NAD(P)-binding" evidence="7">
    <location>
        <begin position="65"/>
        <end position="209"/>
    </location>
</feature>
<evidence type="ECO:0000256" key="1">
    <source>
        <dbReference type="ARBA" id="ARBA00022857"/>
    </source>
</evidence>
<dbReference type="Gene3D" id="3.40.50.720">
    <property type="entry name" value="NAD(P)-binding Rossmann-like Domain"/>
    <property type="match status" value="1"/>
</dbReference>
<reference evidence="9 10" key="1">
    <citation type="submission" date="2025-04" db="UniProtKB">
        <authorList>
            <consortium name="RefSeq"/>
        </authorList>
    </citation>
    <scope>IDENTIFICATION</scope>
    <source>
        <tissue evidence="9 10">Gonads</tissue>
    </source>
</reference>